<dbReference type="GO" id="GO:0004523">
    <property type="term" value="F:RNA-DNA hybrid ribonuclease activity"/>
    <property type="evidence" value="ECO:0007669"/>
    <property type="project" value="InterPro"/>
</dbReference>
<comment type="caution">
    <text evidence="2">The sequence shown here is derived from an EMBL/GenBank/DDBJ whole genome shotgun (WGS) entry which is preliminary data.</text>
</comment>
<dbReference type="EMBL" id="JABFAC010000002">
    <property type="protein sequence ID" value="MBA0607395.1"/>
    <property type="molecule type" value="Genomic_DNA"/>
</dbReference>
<evidence type="ECO:0000313" key="3">
    <source>
        <dbReference type="Proteomes" id="UP000593561"/>
    </source>
</evidence>
<evidence type="ECO:0000259" key="1">
    <source>
        <dbReference type="Pfam" id="PF13456"/>
    </source>
</evidence>
<dbReference type="Pfam" id="PF13456">
    <property type="entry name" value="RVT_3"/>
    <property type="match status" value="1"/>
</dbReference>
<dbReference type="Proteomes" id="UP000593561">
    <property type="component" value="Unassembled WGS sequence"/>
</dbReference>
<dbReference type="InterPro" id="IPR036397">
    <property type="entry name" value="RNaseH_sf"/>
</dbReference>
<gene>
    <name evidence="2" type="ORF">Godav_019703</name>
</gene>
<dbReference type="AlphaFoldDB" id="A0A7J8R0W8"/>
<dbReference type="InterPro" id="IPR002156">
    <property type="entry name" value="RNaseH_domain"/>
</dbReference>
<evidence type="ECO:0000313" key="2">
    <source>
        <dbReference type="EMBL" id="MBA0607395.1"/>
    </source>
</evidence>
<dbReference type="CDD" id="cd06222">
    <property type="entry name" value="RNase_H_like"/>
    <property type="match status" value="1"/>
</dbReference>
<sequence>MDGSWNLYLFHFWVSKEVISRIVSVPPPHLASGLDKIIWGFFSTGSFSLKNTYEKVREGSLNPKEPIWELLWKFKRIRSDSACGFCGCESEEVLHVLRDCLAARSIWDKIVLDETLFNFYIRSFQEWITGISWSIDNVLKVSLTWARQYTSAFMTSTLKGHRSFDNSFMEECWVCLNTDGLERQDEGFTVAGGLVRDQNGRWIMGFNRYLRNCTVTKSKLWGILDGIKLILDRRFERILIQIDSLEAMNTIQEGVFRISNSTLLRRIHQFLTKVKQWKIQHIPREQNTVADSLVKMICDRKPGLRLFEDPPLRV</sequence>
<dbReference type="Gene3D" id="3.30.420.10">
    <property type="entry name" value="Ribonuclease H-like superfamily/Ribonuclease H"/>
    <property type="match status" value="1"/>
</dbReference>
<dbReference type="InterPro" id="IPR012337">
    <property type="entry name" value="RNaseH-like_sf"/>
</dbReference>
<organism evidence="2 3">
    <name type="scientific">Gossypium davidsonii</name>
    <name type="common">Davidson's cotton</name>
    <name type="synonym">Gossypium klotzschianum subsp. davidsonii</name>
    <dbReference type="NCBI Taxonomy" id="34287"/>
    <lineage>
        <taxon>Eukaryota</taxon>
        <taxon>Viridiplantae</taxon>
        <taxon>Streptophyta</taxon>
        <taxon>Embryophyta</taxon>
        <taxon>Tracheophyta</taxon>
        <taxon>Spermatophyta</taxon>
        <taxon>Magnoliopsida</taxon>
        <taxon>eudicotyledons</taxon>
        <taxon>Gunneridae</taxon>
        <taxon>Pentapetalae</taxon>
        <taxon>rosids</taxon>
        <taxon>malvids</taxon>
        <taxon>Malvales</taxon>
        <taxon>Malvaceae</taxon>
        <taxon>Malvoideae</taxon>
        <taxon>Gossypium</taxon>
    </lineage>
</organism>
<reference evidence="2 3" key="1">
    <citation type="journal article" date="2019" name="Genome Biol. Evol.">
        <title>Insights into the evolution of the New World diploid cottons (Gossypium, subgenus Houzingenia) based on genome sequencing.</title>
        <authorList>
            <person name="Grover C.E."/>
            <person name="Arick M.A. 2nd"/>
            <person name="Thrash A."/>
            <person name="Conover J.L."/>
            <person name="Sanders W.S."/>
            <person name="Peterson D.G."/>
            <person name="Frelichowski J.E."/>
            <person name="Scheffler J.A."/>
            <person name="Scheffler B.E."/>
            <person name="Wendel J.F."/>
        </authorList>
    </citation>
    <scope>NUCLEOTIDE SEQUENCE [LARGE SCALE GENOMIC DNA]</scope>
    <source>
        <strain evidence="2">27</strain>
        <tissue evidence="2">Leaf</tissue>
    </source>
</reference>
<dbReference type="GO" id="GO:0003676">
    <property type="term" value="F:nucleic acid binding"/>
    <property type="evidence" value="ECO:0007669"/>
    <property type="project" value="InterPro"/>
</dbReference>
<dbReference type="PANTHER" id="PTHR47723">
    <property type="entry name" value="OS05G0353850 PROTEIN"/>
    <property type="match status" value="1"/>
</dbReference>
<feature type="domain" description="RNase H type-1" evidence="1">
    <location>
        <begin position="177"/>
        <end position="296"/>
    </location>
</feature>
<accession>A0A7J8R0W8</accession>
<dbReference type="InterPro" id="IPR053151">
    <property type="entry name" value="RNase_H-like"/>
</dbReference>
<name>A0A7J8R0W8_GOSDV</name>
<dbReference type="InterPro" id="IPR044730">
    <property type="entry name" value="RNase_H-like_dom_plant"/>
</dbReference>
<proteinExistence type="predicted"/>
<dbReference type="PANTHER" id="PTHR47723:SF19">
    <property type="entry name" value="POLYNUCLEOTIDYL TRANSFERASE, RIBONUCLEASE H-LIKE SUPERFAMILY PROTEIN"/>
    <property type="match status" value="1"/>
</dbReference>
<keyword evidence="3" id="KW-1185">Reference proteome</keyword>
<protein>
    <recommendedName>
        <fullName evidence="1">RNase H type-1 domain-containing protein</fullName>
    </recommendedName>
</protein>
<dbReference type="SUPFAM" id="SSF53098">
    <property type="entry name" value="Ribonuclease H-like"/>
    <property type="match status" value="1"/>
</dbReference>